<protein>
    <submittedName>
        <fullName evidence="2">Uncharacterized protein</fullName>
    </submittedName>
</protein>
<proteinExistence type="predicted"/>
<evidence type="ECO:0000256" key="1">
    <source>
        <dbReference type="SAM" id="MobiDB-lite"/>
    </source>
</evidence>
<gene>
    <name evidence="2" type="ORF">BXP70_23040</name>
</gene>
<evidence type="ECO:0000313" key="3">
    <source>
        <dbReference type="Proteomes" id="UP000194873"/>
    </source>
</evidence>
<reference evidence="2 3" key="1">
    <citation type="submission" date="2017-01" db="EMBL/GenBank/DDBJ databases">
        <title>A new Hymenobacter.</title>
        <authorList>
            <person name="Liang Y."/>
            <person name="Feng F."/>
        </authorList>
    </citation>
    <scope>NUCLEOTIDE SEQUENCE [LARGE SCALE GENOMIC DNA]</scope>
    <source>
        <strain evidence="2">MIMBbqt21</strain>
    </source>
</reference>
<feature type="region of interest" description="Disordered" evidence="1">
    <location>
        <begin position="92"/>
        <end position="118"/>
    </location>
</feature>
<sequence length="118" mass="12432">MGYAFSNNGKVRHPKLKQLVQAFLLQGLPAPAPRVPLDAAAVAPYLGYYHSTPRNELAGVADYLMGGTTLRQQGYFLLNSPSSAGPIPCCPPARSHSAAPTSGRPPLCSPTTGRADRS</sequence>
<organism evidence="2 3">
    <name type="scientific">Hymenobacter crusticola</name>
    <dbReference type="NCBI Taxonomy" id="1770526"/>
    <lineage>
        <taxon>Bacteria</taxon>
        <taxon>Pseudomonadati</taxon>
        <taxon>Bacteroidota</taxon>
        <taxon>Cytophagia</taxon>
        <taxon>Cytophagales</taxon>
        <taxon>Hymenobacteraceae</taxon>
        <taxon>Hymenobacter</taxon>
    </lineage>
</organism>
<name>A0A243W9Z5_9BACT</name>
<keyword evidence="3" id="KW-1185">Reference proteome</keyword>
<dbReference type="Proteomes" id="UP000194873">
    <property type="component" value="Unassembled WGS sequence"/>
</dbReference>
<comment type="caution">
    <text evidence="2">The sequence shown here is derived from an EMBL/GenBank/DDBJ whole genome shotgun (WGS) entry which is preliminary data.</text>
</comment>
<accession>A0A243W9Z5</accession>
<dbReference type="AlphaFoldDB" id="A0A243W9Z5"/>
<dbReference type="EMBL" id="MTSE01000019">
    <property type="protein sequence ID" value="OUJ71041.1"/>
    <property type="molecule type" value="Genomic_DNA"/>
</dbReference>
<evidence type="ECO:0000313" key="2">
    <source>
        <dbReference type="EMBL" id="OUJ71041.1"/>
    </source>
</evidence>